<dbReference type="SUPFAM" id="SSF56281">
    <property type="entry name" value="Metallo-hydrolase/oxidoreductase"/>
    <property type="match status" value="1"/>
</dbReference>
<dbReference type="AlphaFoldDB" id="A0A7R9LM11"/>
<dbReference type="SUPFAM" id="SSF57667">
    <property type="entry name" value="beta-beta-alpha zinc fingers"/>
    <property type="match status" value="2"/>
</dbReference>
<protein>
    <recommendedName>
        <fullName evidence="6">C2H2-type domain-containing protein</fullName>
    </recommendedName>
</protein>
<dbReference type="CDD" id="cd16273">
    <property type="entry name" value="SNM1A-1C-like_MBL-fold"/>
    <property type="match status" value="1"/>
</dbReference>
<evidence type="ECO:0000256" key="2">
    <source>
        <dbReference type="ARBA" id="ARBA00022771"/>
    </source>
</evidence>
<feature type="domain" description="C2H2-type" evidence="6">
    <location>
        <begin position="153"/>
        <end position="180"/>
    </location>
</feature>
<dbReference type="EMBL" id="OC916384">
    <property type="protein sequence ID" value="CAD7644086.1"/>
    <property type="molecule type" value="Genomic_DNA"/>
</dbReference>
<dbReference type="InterPro" id="IPR013087">
    <property type="entry name" value="Znf_C2H2_type"/>
</dbReference>
<dbReference type="GO" id="GO:0036297">
    <property type="term" value="P:interstrand cross-link repair"/>
    <property type="evidence" value="ECO:0007669"/>
    <property type="project" value="TreeGrafter"/>
</dbReference>
<evidence type="ECO:0000256" key="4">
    <source>
        <dbReference type="PROSITE-ProRule" id="PRU00042"/>
    </source>
</evidence>
<organism evidence="7">
    <name type="scientific">Oppiella nova</name>
    <dbReference type="NCBI Taxonomy" id="334625"/>
    <lineage>
        <taxon>Eukaryota</taxon>
        <taxon>Metazoa</taxon>
        <taxon>Ecdysozoa</taxon>
        <taxon>Arthropoda</taxon>
        <taxon>Chelicerata</taxon>
        <taxon>Arachnida</taxon>
        <taxon>Acari</taxon>
        <taxon>Acariformes</taxon>
        <taxon>Sarcoptiformes</taxon>
        <taxon>Oribatida</taxon>
        <taxon>Brachypylina</taxon>
        <taxon>Oppioidea</taxon>
        <taxon>Oppiidae</taxon>
        <taxon>Oppiella</taxon>
    </lineage>
</organism>
<feature type="domain" description="C2H2-type" evidence="6">
    <location>
        <begin position="355"/>
        <end position="385"/>
    </location>
</feature>
<feature type="compositionally biased region" description="Basic residues" evidence="5">
    <location>
        <begin position="112"/>
        <end position="122"/>
    </location>
</feature>
<dbReference type="GO" id="GO:0031123">
    <property type="term" value="P:RNA 3'-end processing"/>
    <property type="evidence" value="ECO:0007669"/>
    <property type="project" value="UniProtKB-ARBA"/>
</dbReference>
<keyword evidence="1" id="KW-0479">Metal-binding</keyword>
<evidence type="ECO:0000259" key="6">
    <source>
        <dbReference type="PROSITE" id="PS50157"/>
    </source>
</evidence>
<evidence type="ECO:0000256" key="1">
    <source>
        <dbReference type="ARBA" id="ARBA00022723"/>
    </source>
</evidence>
<dbReference type="SMART" id="SM00355">
    <property type="entry name" value="ZnF_C2H2"/>
    <property type="match status" value="9"/>
</dbReference>
<dbReference type="GO" id="GO:0003684">
    <property type="term" value="F:damaged DNA binding"/>
    <property type="evidence" value="ECO:0007669"/>
    <property type="project" value="TreeGrafter"/>
</dbReference>
<feature type="domain" description="C2H2-type" evidence="6">
    <location>
        <begin position="419"/>
        <end position="450"/>
    </location>
</feature>
<feature type="domain" description="C2H2-type" evidence="6">
    <location>
        <begin position="389"/>
        <end position="418"/>
    </location>
</feature>
<dbReference type="InterPro" id="IPR001279">
    <property type="entry name" value="Metallo-B-lactamas"/>
</dbReference>
<reference evidence="7" key="1">
    <citation type="submission" date="2020-11" db="EMBL/GenBank/DDBJ databases">
        <authorList>
            <person name="Tran Van P."/>
        </authorList>
    </citation>
    <scope>NUCLEOTIDE SEQUENCE</scope>
</reference>
<evidence type="ECO:0000256" key="5">
    <source>
        <dbReference type="SAM" id="MobiDB-lite"/>
    </source>
</evidence>
<dbReference type="PROSITE" id="PS50157">
    <property type="entry name" value="ZINC_FINGER_C2H2_2"/>
    <property type="match status" value="7"/>
</dbReference>
<dbReference type="OrthoDB" id="262529at2759"/>
<accession>A0A7R9LM11</accession>
<dbReference type="PROSITE" id="PS00028">
    <property type="entry name" value="ZINC_FINGER_C2H2_1"/>
    <property type="match status" value="7"/>
</dbReference>
<feature type="domain" description="C2H2-type" evidence="6">
    <location>
        <begin position="325"/>
        <end position="354"/>
    </location>
</feature>
<feature type="domain" description="C2H2-type" evidence="6">
    <location>
        <begin position="234"/>
        <end position="264"/>
    </location>
</feature>
<dbReference type="PANTHER" id="PTHR23240">
    <property type="entry name" value="DNA CROSS-LINK REPAIR PROTEIN PSO2/SNM1-RELATED"/>
    <property type="match status" value="1"/>
</dbReference>
<feature type="region of interest" description="Disordered" evidence="5">
    <location>
        <begin position="58"/>
        <end position="79"/>
    </location>
</feature>
<feature type="compositionally biased region" description="Basic and acidic residues" evidence="5">
    <location>
        <begin position="123"/>
        <end position="132"/>
    </location>
</feature>
<dbReference type="GO" id="GO:0035312">
    <property type="term" value="F:5'-3' DNA exonuclease activity"/>
    <property type="evidence" value="ECO:0007669"/>
    <property type="project" value="TreeGrafter"/>
</dbReference>
<sequence>MASKTSKKTAENQRLLNELLFANQLKTLLFEIHTKYETIISSEDKQAFNELLKTMEVKTSEDNHSSEPTNRHKLKKSQSLRPLQEVIRTLHKYGEDSGESGVQIDPTLAARRSVRNRQKRQSLNHESKDKTLRLLRQSSSERDMCYDMITKSYICPQSDCQMSFKTDSKFTHHLRTTHTGITYSCDYENCEYVCANKNSLKSHVVSHENQTTQHHRDVRKELDSKCYDPITKSYVCCHDECHKSFKNYRRFRAHYISVHTSASISCDYIGCNHVFKTNHSMRIHYKTYHTNVVPIKCGYNDCTYETVHKAYMRHHRENHSTATPYVCDFEGCLKAFKSKVVFRAHMRTHNPEPTYKCSVDGCGQKFHKQHDVVKHQKYSHNIVKLKPMKSCEWPGCCYKARTMELIKDHRRTHTGEKPFQCNWPECGKWFRTTKTLREHSPFSPHMRGNRHFYEVFNQLIQCVTKRVKKFSDNPMAKQTKITAFFTTVSDNGIDSSDRQLSHKPNHKLIAQQSGQKRKVTPNEEVVINGVKRDTGRTKFARSGPKICPFYKKIPNTRFVVDAFSYGSVPGIEIYFLTHFHSDHYVGLKNSFTHEICCSPITALLVRNHFKSAVFRVNVIEVNETREVLGTRVTFLEANHCPGAVVILFELTNGYRYLHTGDFRADHSFFAYKQLICRPIDTIFLDTTYCDPKYDFLPQKDILKTIVSISICGTYSIGKENVFIAIASALNLKSHIDINQEFTYWA</sequence>
<dbReference type="InterPro" id="IPR036866">
    <property type="entry name" value="RibonucZ/Hydroxyglut_hydro"/>
</dbReference>
<dbReference type="Proteomes" id="UP000728032">
    <property type="component" value="Unassembled WGS sequence"/>
</dbReference>
<feature type="region of interest" description="Disordered" evidence="5">
    <location>
        <begin position="95"/>
        <end position="134"/>
    </location>
</feature>
<keyword evidence="8" id="KW-1185">Reference proteome</keyword>
<dbReference type="GO" id="GO:0006355">
    <property type="term" value="P:regulation of DNA-templated transcription"/>
    <property type="evidence" value="ECO:0007669"/>
    <property type="project" value="UniProtKB-ARBA"/>
</dbReference>
<dbReference type="PANTHER" id="PTHR23240:SF6">
    <property type="entry name" value="DNA CROSS-LINK REPAIR 1A PROTEIN"/>
    <property type="match status" value="1"/>
</dbReference>
<dbReference type="EMBL" id="CAJPVJ010001559">
    <property type="protein sequence ID" value="CAG2164932.1"/>
    <property type="molecule type" value="Genomic_DNA"/>
</dbReference>
<dbReference type="Gene3D" id="3.30.160.60">
    <property type="entry name" value="Classic Zinc Finger"/>
    <property type="match status" value="5"/>
</dbReference>
<dbReference type="SMART" id="SM00849">
    <property type="entry name" value="Lactamase_B"/>
    <property type="match status" value="1"/>
</dbReference>
<dbReference type="GO" id="GO:0006303">
    <property type="term" value="P:double-strand break repair via nonhomologous end joining"/>
    <property type="evidence" value="ECO:0007669"/>
    <property type="project" value="TreeGrafter"/>
</dbReference>
<evidence type="ECO:0000313" key="7">
    <source>
        <dbReference type="EMBL" id="CAD7644086.1"/>
    </source>
</evidence>
<feature type="domain" description="C2H2-type" evidence="6">
    <location>
        <begin position="264"/>
        <end position="294"/>
    </location>
</feature>
<dbReference type="FunFam" id="3.30.160.60:FF:002343">
    <property type="entry name" value="Zinc finger protein 33A"/>
    <property type="match status" value="1"/>
</dbReference>
<dbReference type="Gene3D" id="3.60.15.10">
    <property type="entry name" value="Ribonuclease Z/Hydroxyacylglutathione hydrolase-like"/>
    <property type="match status" value="1"/>
</dbReference>
<dbReference type="Pfam" id="PF00096">
    <property type="entry name" value="zf-C2H2"/>
    <property type="match status" value="2"/>
</dbReference>
<proteinExistence type="predicted"/>
<dbReference type="GO" id="GO:0008270">
    <property type="term" value="F:zinc ion binding"/>
    <property type="evidence" value="ECO:0007669"/>
    <property type="project" value="UniProtKB-KW"/>
</dbReference>
<evidence type="ECO:0000256" key="3">
    <source>
        <dbReference type="ARBA" id="ARBA00022833"/>
    </source>
</evidence>
<name>A0A7R9LM11_9ACAR</name>
<evidence type="ECO:0000313" key="8">
    <source>
        <dbReference type="Proteomes" id="UP000728032"/>
    </source>
</evidence>
<keyword evidence="3" id="KW-0862">Zinc</keyword>
<gene>
    <name evidence="7" type="ORF">ONB1V03_LOCUS4479</name>
</gene>
<keyword evidence="2 4" id="KW-0863">Zinc-finger</keyword>
<dbReference type="InterPro" id="IPR036236">
    <property type="entry name" value="Znf_C2H2_sf"/>
</dbReference>